<keyword evidence="1" id="KW-0472">Membrane</keyword>
<gene>
    <name evidence="2" type="ORF">ELUMI_v1c07490</name>
</gene>
<sequence length="507" mass="58388">MHLFNWDLLIIKPIFIFIGVFLIFFLAKKEKENKFWWLFYLETLAIWIVNGFVVRLNLLQVGIATMNMTTIAMIMFTIFASSYLIGIILKPLAVWLTYKVQNRRVWMWMGIMTTFLALILASTFINQQPPIWILVISTLLIGFSISTQTLYFLLPNEQFYYRLFPIFTSLKMGMVTSLGGYIGIFLFDFNILLSGFQEVSITNLHNVSFALVITMMFLLIGTSFVLSFFNLERTKFIDAFESNIRKELQPYNKKILFLIVLAAFWLGTISGLIQNNLINLTIAGSLKQNGYSESFIYSLVSFNHDAFLVPGFLFGYLLYRIFFKKMTIIQTLLVLFVVSGIFAIVASFTNSWEIMIFTNFIFGISISITFYLLIGYSMMWNYRNKGLLITGFVVAADMMGLFLVQIILTIIKSSLFADFGQITSIQSILNADANTISTFLTQTDGFLSIIYAIVFTLIAFYCIFILLWFKQFLAEMNDIKKGTLKMAVIEKKIMITKIKEKIIEIDN</sequence>
<dbReference type="Proteomes" id="UP000232063">
    <property type="component" value="Chromosome"/>
</dbReference>
<proteinExistence type="predicted"/>
<dbReference type="AlphaFoldDB" id="A0A2K8NXJ8"/>
<feature type="transmembrane region" description="Helical" evidence="1">
    <location>
        <begin position="207"/>
        <end position="229"/>
    </location>
</feature>
<feature type="transmembrane region" description="Helical" evidence="1">
    <location>
        <begin position="131"/>
        <end position="154"/>
    </location>
</feature>
<keyword evidence="1" id="KW-1133">Transmembrane helix</keyword>
<dbReference type="InterPro" id="IPR050046">
    <property type="entry name" value="MSF_cation_mollicutes"/>
</dbReference>
<evidence type="ECO:0000313" key="3">
    <source>
        <dbReference type="Proteomes" id="UP000232063"/>
    </source>
</evidence>
<name>A0A2K8NXJ8_9MOLU</name>
<dbReference type="SUPFAM" id="SSF103473">
    <property type="entry name" value="MFS general substrate transporter"/>
    <property type="match status" value="1"/>
</dbReference>
<feature type="transmembrane region" description="Helical" evidence="1">
    <location>
        <begin position="255"/>
        <end position="274"/>
    </location>
</feature>
<keyword evidence="1" id="KW-0812">Transmembrane</keyword>
<feature type="transmembrane region" description="Helical" evidence="1">
    <location>
        <begin position="70"/>
        <end position="93"/>
    </location>
</feature>
<feature type="transmembrane region" description="Helical" evidence="1">
    <location>
        <begin position="331"/>
        <end position="348"/>
    </location>
</feature>
<feature type="transmembrane region" description="Helical" evidence="1">
    <location>
        <begin position="6"/>
        <end position="26"/>
    </location>
</feature>
<protein>
    <recommendedName>
        <fullName evidence="4">MFS transporter</fullName>
    </recommendedName>
</protein>
<feature type="transmembrane region" description="Helical" evidence="1">
    <location>
        <begin position="105"/>
        <end position="125"/>
    </location>
</feature>
<accession>A0A2K8NXJ8</accession>
<dbReference type="NCBIfam" id="NF043061">
    <property type="entry name" value="MMSYN1_0325"/>
    <property type="match status" value="1"/>
</dbReference>
<dbReference type="EMBL" id="CP024963">
    <property type="protein sequence ID" value="ATZ17471.1"/>
    <property type="molecule type" value="Genomic_DNA"/>
</dbReference>
<feature type="transmembrane region" description="Helical" evidence="1">
    <location>
        <begin position="354"/>
        <end position="374"/>
    </location>
</feature>
<evidence type="ECO:0008006" key="4">
    <source>
        <dbReference type="Google" id="ProtNLM"/>
    </source>
</evidence>
<dbReference type="RefSeq" id="WP_025734633.1">
    <property type="nucleotide sequence ID" value="NZ_CP024963.1"/>
</dbReference>
<reference evidence="2 3" key="1">
    <citation type="submission" date="2017-11" db="EMBL/GenBank/DDBJ databases">
        <title>Genome sequence of Entomoplasma luminosum PIMN-1 (ATCC 49195).</title>
        <authorList>
            <person name="Lo W.-S."/>
            <person name="Gasparich G.E."/>
            <person name="Kuo C.-H."/>
        </authorList>
    </citation>
    <scope>NUCLEOTIDE SEQUENCE [LARGE SCALE GENOMIC DNA]</scope>
    <source>
        <strain evidence="2 3">PIMN-1</strain>
    </source>
</reference>
<feature type="transmembrane region" description="Helical" evidence="1">
    <location>
        <begin position="38"/>
        <end position="58"/>
    </location>
</feature>
<feature type="transmembrane region" description="Helical" evidence="1">
    <location>
        <begin position="294"/>
        <end position="319"/>
    </location>
</feature>
<keyword evidence="3" id="KW-1185">Reference proteome</keyword>
<feature type="transmembrane region" description="Helical" evidence="1">
    <location>
        <begin position="386"/>
        <end position="411"/>
    </location>
</feature>
<dbReference type="InterPro" id="IPR036259">
    <property type="entry name" value="MFS_trans_sf"/>
</dbReference>
<feature type="transmembrane region" description="Helical" evidence="1">
    <location>
        <begin position="166"/>
        <end position="187"/>
    </location>
</feature>
<evidence type="ECO:0000313" key="2">
    <source>
        <dbReference type="EMBL" id="ATZ17471.1"/>
    </source>
</evidence>
<dbReference type="KEGG" id="elj:ELUMI_v1c07490"/>
<dbReference type="OrthoDB" id="387641at2"/>
<feature type="transmembrane region" description="Helical" evidence="1">
    <location>
        <begin position="449"/>
        <end position="469"/>
    </location>
</feature>
<organism evidence="2 3">
    <name type="scientific">Williamsoniiplasma luminosum</name>
    <dbReference type="NCBI Taxonomy" id="214888"/>
    <lineage>
        <taxon>Bacteria</taxon>
        <taxon>Bacillati</taxon>
        <taxon>Mycoplasmatota</taxon>
        <taxon>Mollicutes</taxon>
        <taxon>Entomoplasmatales</taxon>
        <taxon>Williamsoniiplasma</taxon>
    </lineage>
</organism>
<evidence type="ECO:0000256" key="1">
    <source>
        <dbReference type="SAM" id="Phobius"/>
    </source>
</evidence>